<dbReference type="SUPFAM" id="SSF51261">
    <property type="entry name" value="Duplicated hybrid motif"/>
    <property type="match status" value="1"/>
</dbReference>
<evidence type="ECO:0000313" key="3">
    <source>
        <dbReference type="Proteomes" id="UP000823862"/>
    </source>
</evidence>
<feature type="chain" id="PRO_5039290713" evidence="1">
    <location>
        <begin position="22"/>
        <end position="550"/>
    </location>
</feature>
<comment type="caution">
    <text evidence="2">The sequence shown here is derived from an EMBL/GenBank/DDBJ whole genome shotgun (WGS) entry which is preliminary data.</text>
</comment>
<dbReference type="Proteomes" id="UP000823862">
    <property type="component" value="Unassembled WGS sequence"/>
</dbReference>
<dbReference type="PANTHER" id="PTHR21666">
    <property type="entry name" value="PEPTIDASE-RELATED"/>
    <property type="match status" value="1"/>
</dbReference>
<dbReference type="Gene3D" id="2.70.70.10">
    <property type="entry name" value="Glucose Permease (Domain IIA)"/>
    <property type="match status" value="1"/>
</dbReference>
<keyword evidence="1" id="KW-0732">Signal</keyword>
<organism evidence="2 3">
    <name type="scientific">Candidatus Bacteroides avicola</name>
    <dbReference type="NCBI Taxonomy" id="2838468"/>
    <lineage>
        <taxon>Bacteria</taxon>
        <taxon>Pseudomonadati</taxon>
        <taxon>Bacteroidota</taxon>
        <taxon>Bacteroidia</taxon>
        <taxon>Bacteroidales</taxon>
        <taxon>Bacteroidaceae</taxon>
        <taxon>Bacteroides</taxon>
    </lineage>
</organism>
<proteinExistence type="predicted"/>
<dbReference type="InterPro" id="IPR011055">
    <property type="entry name" value="Dup_hybrid_motif"/>
</dbReference>
<name>A0A9D2HWU3_9BACE</name>
<reference evidence="2" key="2">
    <citation type="submission" date="2021-04" db="EMBL/GenBank/DDBJ databases">
        <authorList>
            <person name="Gilroy R."/>
        </authorList>
    </citation>
    <scope>NUCLEOTIDE SEQUENCE</scope>
    <source>
        <strain evidence="2">ChiHjej12B11-9795</strain>
    </source>
</reference>
<dbReference type="InterPro" id="IPR050570">
    <property type="entry name" value="Cell_wall_metabolism_enzyme"/>
</dbReference>
<gene>
    <name evidence="2" type="ORF">H9950_05260</name>
</gene>
<evidence type="ECO:0000256" key="1">
    <source>
        <dbReference type="SAM" id="SignalP"/>
    </source>
</evidence>
<sequence>MNRFLRVLPVCALFAVSGVQAQESAFVPPFDFPLTFSGNFGEIRANHFHGGLDFKTGGSTGKPVRALADGHVSRIRVTHGSGYVLHVTYDNGYTTINRHLSAFVGEMAQRVEDLQYARESWEVDITPRPDEYPVRAGQVIALSGNTGYSFGPHLHLDVIEDKTGDSVDPLPFFRKYVKDHTAPRAQGIMLFPQPGEGVVNGSTEPQTFALRPQKTVTAWGLVGIGIRAYDYMEGVSNKYGVRTVVLEVDSQEVFRSEVDRFSDEETRYINSWTYGQYMKSFIDPGNRLRMLHASNGQRGLVLIDEERPYHFRYTLSDALGNTSHVSFTVQGRRMPVPRVEHRDKYILRWNRVNVFQEPGLQLVIPRGMLYEDARLDYAMRADSGDISLTYRLNDTAIPLHGKCPMSIALRNRPVADTTKYYVAGINRRGRKYYVGGRYENGRMQVDVRELATYTVAVDTVPPVLTPVNPKSWGRTGRIVFKARDKETGIRSYRGTIDGRYALFGKPNSISGNLVCRLDPRHVDKGGTHTLEMTVEDQCGNRTTELYSFTW</sequence>
<protein>
    <submittedName>
        <fullName evidence="2">M23 family metallopeptidase</fullName>
    </submittedName>
</protein>
<accession>A0A9D2HWU3</accession>
<dbReference type="GO" id="GO:0004222">
    <property type="term" value="F:metalloendopeptidase activity"/>
    <property type="evidence" value="ECO:0007669"/>
    <property type="project" value="TreeGrafter"/>
</dbReference>
<reference evidence="2" key="1">
    <citation type="journal article" date="2021" name="PeerJ">
        <title>Extensive microbial diversity within the chicken gut microbiome revealed by metagenomics and culture.</title>
        <authorList>
            <person name="Gilroy R."/>
            <person name="Ravi A."/>
            <person name="Getino M."/>
            <person name="Pursley I."/>
            <person name="Horton D.L."/>
            <person name="Alikhan N.F."/>
            <person name="Baker D."/>
            <person name="Gharbi K."/>
            <person name="Hall N."/>
            <person name="Watson M."/>
            <person name="Adriaenssens E.M."/>
            <person name="Foster-Nyarko E."/>
            <person name="Jarju S."/>
            <person name="Secka A."/>
            <person name="Antonio M."/>
            <person name="Oren A."/>
            <person name="Chaudhuri R.R."/>
            <person name="La Ragione R."/>
            <person name="Hildebrand F."/>
            <person name="Pallen M.J."/>
        </authorList>
    </citation>
    <scope>NUCLEOTIDE SEQUENCE</scope>
    <source>
        <strain evidence="2">ChiHjej12B11-9795</strain>
    </source>
</reference>
<dbReference type="PANTHER" id="PTHR21666:SF285">
    <property type="entry name" value="M23 FAMILY METALLOPEPTIDASE"/>
    <property type="match status" value="1"/>
</dbReference>
<evidence type="ECO:0000313" key="2">
    <source>
        <dbReference type="EMBL" id="HJA85588.1"/>
    </source>
</evidence>
<dbReference type="CDD" id="cd12797">
    <property type="entry name" value="M23_peptidase"/>
    <property type="match status" value="1"/>
</dbReference>
<feature type="signal peptide" evidence="1">
    <location>
        <begin position="1"/>
        <end position="21"/>
    </location>
</feature>
<dbReference type="AlphaFoldDB" id="A0A9D2HWU3"/>
<dbReference type="EMBL" id="DWZI01000031">
    <property type="protein sequence ID" value="HJA85588.1"/>
    <property type="molecule type" value="Genomic_DNA"/>
</dbReference>